<dbReference type="GO" id="GO:0005052">
    <property type="term" value="F:peroxisome matrix targeting signal-1 binding"/>
    <property type="evidence" value="ECO:0007669"/>
    <property type="project" value="TreeGrafter"/>
</dbReference>
<keyword evidence="5" id="KW-0813">Transport</keyword>
<evidence type="ECO:0000256" key="4">
    <source>
        <dbReference type="ARBA" id="ARBA00018416"/>
    </source>
</evidence>
<evidence type="ECO:0000256" key="7">
    <source>
        <dbReference type="ARBA" id="ARBA00022499"/>
    </source>
</evidence>
<evidence type="ECO:0000313" key="18">
    <source>
        <dbReference type="EMBL" id="KAF6032692.1"/>
    </source>
</evidence>
<dbReference type="Proteomes" id="UP000593567">
    <property type="component" value="Unassembled WGS sequence"/>
</dbReference>
<dbReference type="GO" id="GO:0005829">
    <property type="term" value="C:cytosol"/>
    <property type="evidence" value="ECO:0007669"/>
    <property type="project" value="UniProtKB-SubCell"/>
</dbReference>
<dbReference type="EMBL" id="VXIV02001490">
    <property type="protein sequence ID" value="KAF6032692.1"/>
    <property type="molecule type" value="Genomic_DNA"/>
</dbReference>
<accession>A0A7J7K220</accession>
<dbReference type="FunFam" id="1.25.40.10:FF:000034">
    <property type="entry name" value="Peroxisomal biogenesis factor 5 isoform 1"/>
    <property type="match status" value="1"/>
</dbReference>
<evidence type="ECO:0000256" key="2">
    <source>
        <dbReference type="ARBA" id="ARBA00004514"/>
    </source>
</evidence>
<comment type="similarity">
    <text evidence="3">Belongs to the peroxisomal targeting signal receptor family.</text>
</comment>
<evidence type="ECO:0000256" key="8">
    <source>
        <dbReference type="ARBA" id="ARBA00022737"/>
    </source>
</evidence>
<feature type="repeat" description="TPR" evidence="17">
    <location>
        <begin position="460"/>
        <end position="493"/>
    </location>
</feature>
<dbReference type="OrthoDB" id="10006023at2759"/>
<evidence type="ECO:0000256" key="6">
    <source>
        <dbReference type="ARBA" id="ARBA00022490"/>
    </source>
</evidence>
<comment type="function">
    <text evidence="15">In addition to promoting peroxisomal translocation of proteins containing a PTS1 peroxisomal targeting signal, mediates peroxisomal import of proteins containing a C-terminal PTS2-type peroxisomal targeting signal via its interaction with PEX7. Interaction with PEX7 only takes place when PEX7 is associated with cargo proteins containing a PTS2 peroxisomal targeting signal. PEX7 along with PTS2-containing cargo proteins are then translocated through the PEX13-PEX14 docking complex together with PEX5.</text>
</comment>
<comment type="caution">
    <text evidence="18">The sequence shown here is derived from an EMBL/GenBank/DDBJ whole genome shotgun (WGS) entry which is preliminary data.</text>
</comment>
<organism evidence="18 19">
    <name type="scientific">Bugula neritina</name>
    <name type="common">Brown bryozoan</name>
    <name type="synonym">Sertularia neritina</name>
    <dbReference type="NCBI Taxonomy" id="10212"/>
    <lineage>
        <taxon>Eukaryota</taxon>
        <taxon>Metazoa</taxon>
        <taxon>Spiralia</taxon>
        <taxon>Lophotrochozoa</taxon>
        <taxon>Bryozoa</taxon>
        <taxon>Gymnolaemata</taxon>
        <taxon>Cheilostomatida</taxon>
        <taxon>Flustrina</taxon>
        <taxon>Buguloidea</taxon>
        <taxon>Bugulidae</taxon>
        <taxon>Bugula</taxon>
    </lineage>
</organism>
<feature type="repeat" description="TPR" evidence="17">
    <location>
        <begin position="426"/>
        <end position="459"/>
    </location>
</feature>
<keyword evidence="19" id="KW-1185">Reference proteome</keyword>
<dbReference type="Pfam" id="PF13432">
    <property type="entry name" value="TPR_16"/>
    <property type="match status" value="2"/>
</dbReference>
<dbReference type="PANTHER" id="PTHR10130">
    <property type="entry name" value="PEROXISOMAL TARGETING SIGNAL 1 RECEPTOR PEX5"/>
    <property type="match status" value="1"/>
</dbReference>
<evidence type="ECO:0000256" key="12">
    <source>
        <dbReference type="ARBA" id="ARBA00023140"/>
    </source>
</evidence>
<evidence type="ECO:0000256" key="17">
    <source>
        <dbReference type="PROSITE-ProRule" id="PRU00339"/>
    </source>
</evidence>
<gene>
    <name evidence="18" type="ORF">EB796_009033</name>
</gene>
<dbReference type="InterPro" id="IPR019734">
    <property type="entry name" value="TPR_rpt"/>
</dbReference>
<keyword evidence="10" id="KW-0832">Ubl conjugation</keyword>
<keyword evidence="11" id="KW-0653">Protein transport</keyword>
<evidence type="ECO:0000256" key="14">
    <source>
        <dbReference type="ARBA" id="ARBA00032505"/>
    </source>
</evidence>
<dbReference type="InterPro" id="IPR011990">
    <property type="entry name" value="TPR-like_helical_dom_sf"/>
</dbReference>
<dbReference type="SMART" id="SM00028">
    <property type="entry name" value="TPR"/>
    <property type="match status" value="4"/>
</dbReference>
<keyword evidence="8" id="KW-0677">Repeat</keyword>
<dbReference type="Gene3D" id="1.25.40.10">
    <property type="entry name" value="Tetratricopeptide repeat domain"/>
    <property type="match status" value="1"/>
</dbReference>
<reference evidence="18" key="1">
    <citation type="submission" date="2020-06" db="EMBL/GenBank/DDBJ databases">
        <title>Draft genome of Bugula neritina, a colonial animal packing powerful symbionts and potential medicines.</title>
        <authorList>
            <person name="Rayko M."/>
        </authorList>
    </citation>
    <scope>NUCLEOTIDE SEQUENCE [LARGE SCALE GENOMIC DNA]</scope>
    <source>
        <strain evidence="18">Kwan_BN1</strain>
    </source>
</reference>
<feature type="repeat" description="TPR" evidence="17">
    <location>
        <begin position="316"/>
        <end position="349"/>
    </location>
</feature>
<evidence type="ECO:0000256" key="13">
    <source>
        <dbReference type="ARBA" id="ARBA00030232"/>
    </source>
</evidence>
<dbReference type="GO" id="GO:0016560">
    <property type="term" value="P:protein import into peroxisome matrix, docking"/>
    <property type="evidence" value="ECO:0007669"/>
    <property type="project" value="TreeGrafter"/>
</dbReference>
<evidence type="ECO:0000256" key="1">
    <source>
        <dbReference type="ARBA" id="ARBA00004253"/>
    </source>
</evidence>
<dbReference type="PROSITE" id="PS50005">
    <property type="entry name" value="TPR"/>
    <property type="match status" value="3"/>
</dbReference>
<dbReference type="SUPFAM" id="SSF48452">
    <property type="entry name" value="TPR-like"/>
    <property type="match status" value="1"/>
</dbReference>
<proteinExistence type="inferred from homology"/>
<evidence type="ECO:0000256" key="9">
    <source>
        <dbReference type="ARBA" id="ARBA00022803"/>
    </source>
</evidence>
<evidence type="ECO:0000256" key="16">
    <source>
        <dbReference type="ARBA" id="ARBA00046106"/>
    </source>
</evidence>
<keyword evidence="6" id="KW-0963">Cytoplasm</keyword>
<comment type="function">
    <text evidence="16">Receptor that mediates peroxisomal import of proteins containing a C-terminal PTS1-type tripeptide peroxisomal targeting signal (SKL-type). Binds to cargo proteins containing a PTS1 peroxisomal targeting signal in the cytosol, and translocates them into the peroxisome matrix by passing through the PEX13-PEX14 docking complex along with cargo proteins. PEX5 receptor is then retrotranslocated into the cytosol, leading to release of bound cargo in the peroxisome matrix, and reset for a subsequent peroxisome import cycle.</text>
</comment>
<name>A0A7J7K220_BUGNE</name>
<keyword evidence="12" id="KW-0576">Peroxisome</keyword>
<dbReference type="PANTHER" id="PTHR10130:SF0">
    <property type="entry name" value="GH08708P"/>
    <property type="match status" value="1"/>
</dbReference>
<evidence type="ECO:0000256" key="5">
    <source>
        <dbReference type="ARBA" id="ARBA00022448"/>
    </source>
</evidence>
<evidence type="ECO:0000256" key="11">
    <source>
        <dbReference type="ARBA" id="ARBA00022927"/>
    </source>
</evidence>
<evidence type="ECO:0000256" key="15">
    <source>
        <dbReference type="ARBA" id="ARBA00046072"/>
    </source>
</evidence>
<comment type="subcellular location">
    <subcellularLocation>
        <location evidence="2">Cytoplasm</location>
        <location evidence="2">Cytosol</location>
    </subcellularLocation>
    <subcellularLocation>
        <location evidence="1">Peroxisome matrix</location>
    </subcellularLocation>
</comment>
<keyword evidence="7" id="KW-1017">Isopeptide bond</keyword>
<dbReference type="AlphaFoldDB" id="A0A7J7K220"/>
<protein>
    <recommendedName>
        <fullName evidence="4">Peroxisomal targeting signal 1 receptor</fullName>
    </recommendedName>
    <alternativeName>
        <fullName evidence="13">PTS1-BP</fullName>
    </alternativeName>
    <alternativeName>
        <fullName evidence="14">Peroxin-5</fullName>
    </alternativeName>
</protein>
<evidence type="ECO:0000256" key="3">
    <source>
        <dbReference type="ARBA" id="ARBA00005348"/>
    </source>
</evidence>
<evidence type="ECO:0000313" key="19">
    <source>
        <dbReference type="Proteomes" id="UP000593567"/>
    </source>
</evidence>
<dbReference type="GO" id="GO:0005778">
    <property type="term" value="C:peroxisomal membrane"/>
    <property type="evidence" value="ECO:0007669"/>
    <property type="project" value="TreeGrafter"/>
</dbReference>
<dbReference type="InterPro" id="IPR024111">
    <property type="entry name" value="PEX5/PEX5L"/>
</dbReference>
<dbReference type="GO" id="GO:0005782">
    <property type="term" value="C:peroxisomal matrix"/>
    <property type="evidence" value="ECO:0007669"/>
    <property type="project" value="UniProtKB-SubCell"/>
</dbReference>
<sequence length="577" mass="65036">MSLTKDLVGAECGGVNPLMRLTGHMSQDQSRRQDGFRQPIGVALPNRGITQEEQLANEFLYEQTNRRQMVPQSFEMAGLLQELREMDEAAVYKQSAPQRAPAVAELATHANWAQQFLANEKSQMASAAADFDTVAPQITHTNRPALMGGPMMPHPHMMNSRLHMVHQQHWESKPPLSKEQAEVWTKPFQEPDELVKTARELHDGVTDPKLKNSKFMQFVKDIADEEVTVQGNDVTRSSNSSNVEEWVSQFQQTEEGHPWLDYEETEPYMVYKFEEGNPLINHENPFSEGLKRLAHGDIPNATLYFEAAVQKDAEHMEAWQYLGTTQAENERDPHAVAALKRCLQLHPGNLTALMALAACYTNECMQTHALQTLVEWVKQHPKYHSLVPEGTESTRSVSSFMSRELHDKVKNYLFGAIKMSAGDIDPDVQCAMGVLFNLSGEYDKAVDCFRTALQVTPKDALLWNRLGATLANSHRSEEAVDAYRNALSISPGFIRCRFNLGIACFNLHAYREAVEHYLQALNMQKQGKGPKGENSIMSDNIWSTLRGTIALTGRTDLFNECETRDLEALNRAFNITT</sequence>
<evidence type="ECO:0000256" key="10">
    <source>
        <dbReference type="ARBA" id="ARBA00022843"/>
    </source>
</evidence>
<keyword evidence="9 17" id="KW-0802">TPR repeat</keyword>